<dbReference type="Proteomes" id="UP001064262">
    <property type="component" value="Unassembled WGS sequence"/>
</dbReference>
<keyword evidence="2" id="KW-1185">Reference proteome</keyword>
<comment type="caution">
    <text evidence="1">The sequence shown here is derived from an EMBL/GenBank/DDBJ whole genome shotgun (WGS) entry which is preliminary data.</text>
</comment>
<evidence type="ECO:0000313" key="2">
    <source>
        <dbReference type="Proteomes" id="UP001064262"/>
    </source>
</evidence>
<accession>A0A9J6Q2H1</accession>
<dbReference type="EMBL" id="JAODIM010000043">
    <property type="protein sequence ID" value="MCU5780455.1"/>
    <property type="molecule type" value="Genomic_DNA"/>
</dbReference>
<evidence type="ECO:0000313" key="1">
    <source>
        <dbReference type="EMBL" id="MCU5780455.1"/>
    </source>
</evidence>
<protein>
    <submittedName>
        <fullName evidence="1">Uncharacterized protein</fullName>
    </submittedName>
</protein>
<dbReference type="AlphaFoldDB" id="A0A9J6Q2H1"/>
<organism evidence="1 2">
    <name type="scientific">Winslowiella arboricola</name>
    <dbReference type="NCBI Taxonomy" id="2978220"/>
    <lineage>
        <taxon>Bacteria</taxon>
        <taxon>Pseudomonadati</taxon>
        <taxon>Pseudomonadota</taxon>
        <taxon>Gammaproteobacteria</taxon>
        <taxon>Enterobacterales</taxon>
        <taxon>Erwiniaceae</taxon>
        <taxon>Winslowiella</taxon>
    </lineage>
</organism>
<proteinExistence type="predicted"/>
<sequence>MPGQNKQVNHDIRAGGRFETVYPFIFVCTDLQLYEGDVFTDERWIGGCRKTTEPADCGYGDQLVYTADAEGKRILEVLSVAEMPGKWQRRVIYACHLIDPDGRERKGRQAYTVTEARFLKMTSGYFADYALEDD</sequence>
<gene>
    <name evidence="1" type="ORF">N5923_23465</name>
</gene>
<dbReference type="RefSeq" id="WP_267144342.1">
    <property type="nucleotide sequence ID" value="NZ_JAODIL010000081.1"/>
</dbReference>
<reference evidence="1" key="1">
    <citation type="submission" date="2022-09" db="EMBL/GenBank/DDBJ databases">
        <title>Winslowiella arboricola sp. nov., isolated from bleeding cankers on broadleaf hosts.</title>
        <authorList>
            <person name="Brady C."/>
            <person name="Kaur S."/>
            <person name="Crampton B."/>
            <person name="Maddock D."/>
            <person name="Arnold D."/>
            <person name="Denman S."/>
        </authorList>
    </citation>
    <scope>NUCLEOTIDE SEQUENCE</scope>
    <source>
        <strain evidence="1">BAC 15a-03b</strain>
    </source>
</reference>
<name>A0A9J6Q2H1_9GAMM</name>